<gene>
    <name evidence="6" type="ORF">GNQ48_07655</name>
    <name evidence="7" type="ORF">GUL26_18305</name>
    <name evidence="5" type="ORF">PAERUG_P19_London_7_VIM_2_05_10_02061</name>
</gene>
<dbReference type="EMBL" id="CVVU01000111">
    <property type="protein sequence ID" value="CRO59354.1"/>
    <property type="molecule type" value="Genomic_DNA"/>
</dbReference>
<organism evidence="5 8">
    <name type="scientific">Pseudomonas aeruginosa</name>
    <dbReference type="NCBI Taxonomy" id="287"/>
    <lineage>
        <taxon>Bacteria</taxon>
        <taxon>Pseudomonadati</taxon>
        <taxon>Pseudomonadota</taxon>
        <taxon>Gammaproteobacteria</taxon>
        <taxon>Pseudomonadales</taxon>
        <taxon>Pseudomonadaceae</taxon>
        <taxon>Pseudomonas</taxon>
    </lineage>
</organism>
<reference evidence="7" key="4">
    <citation type="submission" date="2020-01" db="EMBL/GenBank/DDBJ databases">
        <title>Bacteria Cultured from War Wounds Associated with the Conflict in Eastern Ukraine.</title>
        <authorList>
            <person name="Snesrud E."/>
            <person name="Galac M.R."/>
            <person name="Mc Gann P."/>
            <person name="Valentine K."/>
            <person name="Viacheslav K."/>
        </authorList>
    </citation>
    <scope>NUCLEOTIDE SEQUENCE</scope>
    <source>
        <strain evidence="7">VNMU148</strain>
    </source>
</reference>
<evidence type="ECO:0000313" key="8">
    <source>
        <dbReference type="Proteomes" id="UP000045039"/>
    </source>
</evidence>
<feature type="domain" description="Solute-binding protein family 3/N-terminal" evidence="4">
    <location>
        <begin position="21"/>
        <end position="243"/>
    </location>
</feature>
<proteinExistence type="inferred from homology"/>
<reference evidence="5" key="1">
    <citation type="submission" date="2015-06" db="EMBL/GenBank/DDBJ databases">
        <authorList>
            <person name="Radhakrishnan R."/>
            <person name="Underwood A."/>
            <person name="Al-Shahib A."/>
        </authorList>
    </citation>
    <scope>NUCLEOTIDE SEQUENCE</scope>
    <source>
        <strain evidence="5">P19_London_7_VIM_2_05_10</strain>
    </source>
</reference>
<protein>
    <submittedName>
        <fullName evidence="5">Bacterial extracellular solute-binding proteins, family 3</fullName>
    </submittedName>
    <submittedName>
        <fullName evidence="6">Transporter substrate-binding domain-containing protein</fullName>
    </submittedName>
</protein>
<reference evidence="8" key="2">
    <citation type="submission" date="2015-06" db="EMBL/GenBank/DDBJ databases">
        <authorList>
            <person name="Radhakrishnan Rajesh"/>
            <person name="Underwood Anthony"/>
            <person name="Al-Shahib Ali"/>
        </authorList>
    </citation>
    <scope>NUCLEOTIDE SEQUENCE [LARGE SCALE GENOMIC DNA]</scope>
    <source>
        <strain evidence="8">P19_London_7_VIM_2_05_10</strain>
    </source>
</reference>
<accession>A0A0C7D3I0</accession>
<dbReference type="Proteomes" id="UP000644192">
    <property type="component" value="Unassembled WGS sequence"/>
</dbReference>
<sequence length="243" mass="27281">MLRCALLLLTLLLPCALPAANLRLVGDSWPPFVDSRLPGNGLAVELVTTALKRAGFDSSFQQVPWSRALYGVRSGDYDIALSAWYEPARSLYGQFSRAYLSNRIRLLQRKGRGIEFSRLSDLRPYRIAVVRDYAYAPEFDRDSRLQKVNVTSFANAARMLEAGRVDLAVEDELALGVAFKGELADLRDKLEVLPIPLGENGLHLLVSLRNPRHDEIVDGFDLAIRGMRDDGSYQRLLERYGAR</sequence>
<name>A0A0C7D3I0_PSEAI</name>
<dbReference type="EMBL" id="WOAD01000004">
    <property type="protein sequence ID" value="MUI34877.1"/>
    <property type="molecule type" value="Genomic_DNA"/>
</dbReference>
<evidence type="ECO:0000259" key="4">
    <source>
        <dbReference type="SMART" id="SM00062"/>
    </source>
</evidence>
<reference evidence="6 9" key="3">
    <citation type="submission" date="2019-11" db="EMBL/GenBank/DDBJ databases">
        <title>Genomes of ocular Pseudomonas aeruginosa isolates.</title>
        <authorList>
            <person name="Khan M."/>
            <person name="Rice S.A."/>
            <person name="Willcox M.D.P."/>
            <person name="Stapleton F."/>
        </authorList>
    </citation>
    <scope>NUCLEOTIDE SEQUENCE [LARGE SCALE GENOMIC DNA]</scope>
    <source>
        <strain evidence="6 9">PA221</strain>
    </source>
</reference>
<dbReference type="SMART" id="SM00062">
    <property type="entry name" value="PBPb"/>
    <property type="match status" value="1"/>
</dbReference>
<keyword evidence="2 3" id="KW-0732">Signal</keyword>
<evidence type="ECO:0000256" key="3">
    <source>
        <dbReference type="SAM" id="SignalP"/>
    </source>
</evidence>
<evidence type="ECO:0000256" key="2">
    <source>
        <dbReference type="ARBA" id="ARBA00022729"/>
    </source>
</evidence>
<comment type="similarity">
    <text evidence="1">Belongs to the bacterial solute-binding protein 3 family.</text>
</comment>
<dbReference type="Pfam" id="PF00497">
    <property type="entry name" value="SBP_bac_3"/>
    <property type="match status" value="1"/>
</dbReference>
<evidence type="ECO:0000313" key="6">
    <source>
        <dbReference type="EMBL" id="MUI34877.1"/>
    </source>
</evidence>
<dbReference type="InterPro" id="IPR001638">
    <property type="entry name" value="Solute-binding_3/MltF_N"/>
</dbReference>
<evidence type="ECO:0000313" key="5">
    <source>
        <dbReference type="EMBL" id="CRO59354.1"/>
    </source>
</evidence>
<evidence type="ECO:0000313" key="7">
    <source>
        <dbReference type="EMBL" id="MZZ14204.1"/>
    </source>
</evidence>
<dbReference type="PANTHER" id="PTHR35936">
    <property type="entry name" value="MEMBRANE-BOUND LYTIC MUREIN TRANSGLYCOSYLASE F"/>
    <property type="match status" value="1"/>
</dbReference>
<dbReference type="EMBL" id="WXZT01000012">
    <property type="protein sequence ID" value="MZZ14204.1"/>
    <property type="molecule type" value="Genomic_DNA"/>
</dbReference>
<feature type="signal peptide" evidence="3">
    <location>
        <begin position="1"/>
        <end position="19"/>
    </location>
</feature>
<dbReference type="AlphaFoldDB" id="A0A0C7D3I0"/>
<dbReference type="Proteomes" id="UP000045039">
    <property type="component" value="Unassembled WGS sequence"/>
</dbReference>
<feature type="chain" id="PRO_5015035387" evidence="3">
    <location>
        <begin position="20"/>
        <end position="243"/>
    </location>
</feature>
<dbReference type="RefSeq" id="WP_003099929.1">
    <property type="nucleotide sequence ID" value="NZ_BAABSN010000004.1"/>
</dbReference>
<dbReference type="PANTHER" id="PTHR35936:SF25">
    <property type="entry name" value="ABC TRANSPORTER SUBSTRATE-BINDING PROTEIN"/>
    <property type="match status" value="1"/>
</dbReference>
<dbReference type="Gene3D" id="3.40.190.10">
    <property type="entry name" value="Periplasmic binding protein-like II"/>
    <property type="match status" value="2"/>
</dbReference>
<dbReference type="SUPFAM" id="SSF53850">
    <property type="entry name" value="Periplasmic binding protein-like II"/>
    <property type="match status" value="1"/>
</dbReference>
<evidence type="ECO:0000256" key="1">
    <source>
        <dbReference type="ARBA" id="ARBA00010333"/>
    </source>
</evidence>
<comment type="caution">
    <text evidence="5">The sequence shown here is derived from an EMBL/GenBank/DDBJ whole genome shotgun (WGS) entry which is preliminary data.</text>
</comment>
<dbReference type="Proteomes" id="UP000433532">
    <property type="component" value="Unassembled WGS sequence"/>
</dbReference>
<evidence type="ECO:0000313" key="9">
    <source>
        <dbReference type="Proteomes" id="UP000433532"/>
    </source>
</evidence>